<keyword evidence="1" id="KW-0472">Membrane</keyword>
<gene>
    <name evidence="2" type="ORF">Pla8534_23880</name>
</gene>
<reference evidence="2 3" key="1">
    <citation type="submission" date="2019-02" db="EMBL/GenBank/DDBJ databases">
        <title>Deep-cultivation of Planctomycetes and their phenomic and genomic characterization uncovers novel biology.</title>
        <authorList>
            <person name="Wiegand S."/>
            <person name="Jogler M."/>
            <person name="Boedeker C."/>
            <person name="Pinto D."/>
            <person name="Vollmers J."/>
            <person name="Rivas-Marin E."/>
            <person name="Kohn T."/>
            <person name="Peeters S.H."/>
            <person name="Heuer A."/>
            <person name="Rast P."/>
            <person name="Oberbeckmann S."/>
            <person name="Bunk B."/>
            <person name="Jeske O."/>
            <person name="Meyerdierks A."/>
            <person name="Storesund J.E."/>
            <person name="Kallscheuer N."/>
            <person name="Luecker S."/>
            <person name="Lage O.M."/>
            <person name="Pohl T."/>
            <person name="Merkel B.J."/>
            <person name="Hornburger P."/>
            <person name="Mueller R.-W."/>
            <person name="Bruemmer F."/>
            <person name="Labrenz M."/>
            <person name="Spormann A.M."/>
            <person name="Op den Camp H."/>
            <person name="Overmann J."/>
            <person name="Amann R."/>
            <person name="Jetten M.S.M."/>
            <person name="Mascher T."/>
            <person name="Medema M.H."/>
            <person name="Devos D.P."/>
            <person name="Kaster A.-K."/>
            <person name="Ovreas L."/>
            <person name="Rohde M."/>
            <person name="Galperin M.Y."/>
            <person name="Jogler C."/>
        </authorList>
    </citation>
    <scope>NUCLEOTIDE SEQUENCE [LARGE SCALE GENOMIC DNA]</scope>
    <source>
        <strain evidence="2 3">Pla85_3_4</strain>
    </source>
</reference>
<dbReference type="KEGG" id="lcre:Pla8534_23880"/>
<dbReference type="AlphaFoldDB" id="A0A518DRX1"/>
<keyword evidence="1" id="KW-1133">Transmembrane helix</keyword>
<dbReference type="SUPFAM" id="SSF143422">
    <property type="entry name" value="Transposase IS200-like"/>
    <property type="match status" value="1"/>
</dbReference>
<feature type="transmembrane region" description="Helical" evidence="1">
    <location>
        <begin position="6"/>
        <end position="26"/>
    </location>
</feature>
<sequence>MEFLAGVFGLEVLGFAVMSNHLHVILRTRPDRGP</sequence>
<evidence type="ECO:0000313" key="3">
    <source>
        <dbReference type="Proteomes" id="UP000317648"/>
    </source>
</evidence>
<dbReference type="GO" id="GO:0004803">
    <property type="term" value="F:transposase activity"/>
    <property type="evidence" value="ECO:0007669"/>
    <property type="project" value="InterPro"/>
</dbReference>
<organism evidence="2 3">
    <name type="scientific">Lignipirellula cremea</name>
    <dbReference type="NCBI Taxonomy" id="2528010"/>
    <lineage>
        <taxon>Bacteria</taxon>
        <taxon>Pseudomonadati</taxon>
        <taxon>Planctomycetota</taxon>
        <taxon>Planctomycetia</taxon>
        <taxon>Pirellulales</taxon>
        <taxon>Pirellulaceae</taxon>
        <taxon>Lignipirellula</taxon>
    </lineage>
</organism>
<evidence type="ECO:0008006" key="4">
    <source>
        <dbReference type="Google" id="ProtNLM"/>
    </source>
</evidence>
<proteinExistence type="predicted"/>
<dbReference type="GO" id="GO:0003677">
    <property type="term" value="F:DNA binding"/>
    <property type="evidence" value="ECO:0007669"/>
    <property type="project" value="InterPro"/>
</dbReference>
<evidence type="ECO:0000256" key="1">
    <source>
        <dbReference type="SAM" id="Phobius"/>
    </source>
</evidence>
<accession>A0A518DRX1</accession>
<keyword evidence="1" id="KW-0812">Transmembrane</keyword>
<dbReference type="EMBL" id="CP036433">
    <property type="protein sequence ID" value="QDU94595.1"/>
    <property type="molecule type" value="Genomic_DNA"/>
</dbReference>
<evidence type="ECO:0000313" key="2">
    <source>
        <dbReference type="EMBL" id="QDU94595.1"/>
    </source>
</evidence>
<keyword evidence="3" id="KW-1185">Reference proteome</keyword>
<dbReference type="GO" id="GO:0006313">
    <property type="term" value="P:DNA transposition"/>
    <property type="evidence" value="ECO:0007669"/>
    <property type="project" value="InterPro"/>
</dbReference>
<dbReference type="Proteomes" id="UP000317648">
    <property type="component" value="Chromosome"/>
</dbReference>
<dbReference type="InterPro" id="IPR036515">
    <property type="entry name" value="Transposase_17_sf"/>
</dbReference>
<protein>
    <recommendedName>
        <fullName evidence="4">Transposase IS200-like domain-containing protein</fullName>
    </recommendedName>
</protein>
<name>A0A518DRX1_9BACT</name>